<proteinExistence type="predicted"/>
<dbReference type="Proteomes" id="UP000005239">
    <property type="component" value="Unassembled WGS sequence"/>
</dbReference>
<sequence>MSTDPNKAAARAVDMIDKWKNESTNIPENGFRTVVSRCFEALKSMNGTDIVDLEFHVCSMRSAREIARNFDKNIQSNSYREYYYGLSESIEKTMETLIERLKESEKEGLLPPQQPMPMSIHNPMVPPAHSAMFPSMMSAPLFNNYGTPPAYPTGGVSANTPRSKSNGIRTLKCTKCPATGFHISGLVNHLRNAHNTTPGIEKIGFQCTCGFVAFSYKNVWEHSNKCKSCSLTVVNKLD</sequence>
<reference evidence="2" key="1">
    <citation type="journal article" date="2008" name="Nat. Genet.">
        <title>The Pristionchus pacificus genome provides a unique perspective on nematode lifestyle and parasitism.</title>
        <authorList>
            <person name="Dieterich C."/>
            <person name="Clifton S.W."/>
            <person name="Schuster L.N."/>
            <person name="Chinwalla A."/>
            <person name="Delehaunty K."/>
            <person name="Dinkelacker I."/>
            <person name="Fulton L."/>
            <person name="Fulton R."/>
            <person name="Godfrey J."/>
            <person name="Minx P."/>
            <person name="Mitreva M."/>
            <person name="Roeseler W."/>
            <person name="Tian H."/>
            <person name="Witte H."/>
            <person name="Yang S.P."/>
            <person name="Wilson R.K."/>
            <person name="Sommer R.J."/>
        </authorList>
    </citation>
    <scope>NUCLEOTIDE SEQUENCE [LARGE SCALE GENOMIC DNA]</scope>
    <source>
        <strain evidence="2">PS312</strain>
    </source>
</reference>
<dbReference type="AlphaFoldDB" id="A0A454Y1E6"/>
<name>A0A454Y1E6_PRIPA</name>
<keyword evidence="2" id="KW-1185">Reference proteome</keyword>
<evidence type="ECO:0000313" key="1">
    <source>
        <dbReference type="EnsemblMetazoa" id="PPA38809.1"/>
    </source>
</evidence>
<protein>
    <submittedName>
        <fullName evidence="1">Uncharacterized protein</fullName>
    </submittedName>
</protein>
<accession>A0A8R1UWL9</accession>
<evidence type="ECO:0000313" key="2">
    <source>
        <dbReference type="Proteomes" id="UP000005239"/>
    </source>
</evidence>
<gene>
    <name evidence="1" type="primary">WBGene00277178</name>
</gene>
<organism evidence="1 2">
    <name type="scientific">Pristionchus pacificus</name>
    <name type="common">Parasitic nematode worm</name>
    <dbReference type="NCBI Taxonomy" id="54126"/>
    <lineage>
        <taxon>Eukaryota</taxon>
        <taxon>Metazoa</taxon>
        <taxon>Ecdysozoa</taxon>
        <taxon>Nematoda</taxon>
        <taxon>Chromadorea</taxon>
        <taxon>Rhabditida</taxon>
        <taxon>Rhabditina</taxon>
        <taxon>Diplogasteromorpha</taxon>
        <taxon>Diplogasteroidea</taxon>
        <taxon>Neodiplogasteridae</taxon>
        <taxon>Pristionchus</taxon>
    </lineage>
</organism>
<reference evidence="1" key="2">
    <citation type="submission" date="2022-06" db="UniProtKB">
        <authorList>
            <consortium name="EnsemblMetazoa"/>
        </authorList>
    </citation>
    <scope>IDENTIFICATION</scope>
    <source>
        <strain evidence="1">PS312</strain>
    </source>
</reference>
<accession>A0A454Y1E6</accession>
<dbReference type="EnsemblMetazoa" id="PPA38809.1">
    <property type="protein sequence ID" value="PPA38809.1"/>
    <property type="gene ID" value="WBGene00277178"/>
</dbReference>